<dbReference type="RefSeq" id="WP_289830720.1">
    <property type="nucleotide sequence ID" value="NZ_JAUEDK010000025.1"/>
</dbReference>
<proteinExistence type="predicted"/>
<accession>A0ABT7XR84</accession>
<evidence type="ECO:0000313" key="3">
    <source>
        <dbReference type="Proteomes" id="UP001168540"/>
    </source>
</evidence>
<reference evidence="2" key="1">
    <citation type="submission" date="2023-06" db="EMBL/GenBank/DDBJ databases">
        <authorList>
            <person name="Zhang S."/>
        </authorList>
    </citation>
    <scope>NUCLEOTIDE SEQUENCE</scope>
    <source>
        <strain evidence="2">SG2303</strain>
    </source>
</reference>
<organism evidence="2 3">
    <name type="scientific">Crenobacter oryzisoli</name>
    <dbReference type="NCBI Taxonomy" id="3056844"/>
    <lineage>
        <taxon>Bacteria</taxon>
        <taxon>Pseudomonadati</taxon>
        <taxon>Pseudomonadota</taxon>
        <taxon>Betaproteobacteria</taxon>
        <taxon>Neisseriales</taxon>
        <taxon>Neisseriaceae</taxon>
        <taxon>Crenobacter</taxon>
    </lineage>
</organism>
<gene>
    <name evidence="2" type="ORF">QU481_14385</name>
</gene>
<keyword evidence="1" id="KW-0812">Transmembrane</keyword>
<dbReference type="Proteomes" id="UP001168540">
    <property type="component" value="Unassembled WGS sequence"/>
</dbReference>
<keyword evidence="1" id="KW-0472">Membrane</keyword>
<keyword evidence="3" id="KW-1185">Reference proteome</keyword>
<evidence type="ECO:0000256" key="1">
    <source>
        <dbReference type="SAM" id="Phobius"/>
    </source>
</evidence>
<sequence length="574" mass="65004">MSSERIIHLADLTFIHNSLQGLRGDIKVVYDQVDGVGQELSVTRSDLASLWQEFREFVAADLKAKELHLAETRQVKIRQELDTKFGYYGEVRRLATGVLQAADISLVRQDTLTTATEEIMLAAPGYWLAPALVALGAWLNDKQELANKALHEAIRRDDEKTSLFLALICRRAQRANACRTWLDRYFGQQDPLQLDRQTVVLVDALASGVFGSDVRNHCSQRIEGWVDELSQRVGFIDEQRQQWNAALRSKIPTTDHGNRYTYLKQYSPTWSTLNDVLNGATLHEVVRDYFHNIFDGFIVPAPNLLAAVDDLLSKLVKNFDDEELPLRRDERLCQLIIDELGDRQAAKNRYDLECKALDENVSFMQLLTNAAMHPETSHASRATQRYSVSLSRHWIKDAHQDLAASTRAAVPQQIEISIENWQGTTKNGENETELSSSLSNHIEQRKAQALAAVKLGFKHWAAIVFGIGFVLLGLPSLNYLFLALGAGCLIWFFSARSKITQKRKKIEQDFARLKEQSLQILKACLAETVEYRRDFVQRDEKAPEVTALLDGISPEQYVLSSHDSTRQVMAKPIV</sequence>
<dbReference type="EMBL" id="JAUEDK010000025">
    <property type="protein sequence ID" value="MDN0076074.1"/>
    <property type="molecule type" value="Genomic_DNA"/>
</dbReference>
<keyword evidence="1" id="KW-1133">Transmembrane helix</keyword>
<comment type="caution">
    <text evidence="2">The sequence shown here is derived from an EMBL/GenBank/DDBJ whole genome shotgun (WGS) entry which is preliminary data.</text>
</comment>
<evidence type="ECO:0000313" key="2">
    <source>
        <dbReference type="EMBL" id="MDN0076074.1"/>
    </source>
</evidence>
<feature type="transmembrane region" description="Helical" evidence="1">
    <location>
        <begin position="455"/>
        <end position="473"/>
    </location>
</feature>
<name>A0ABT7XR84_9NEIS</name>
<protein>
    <submittedName>
        <fullName evidence="2">Uncharacterized protein</fullName>
    </submittedName>
</protein>